<gene>
    <name evidence="2" type="ORF">MERR_LOCUS37783</name>
</gene>
<dbReference type="EMBL" id="CACVBM020001451">
    <property type="protein sequence ID" value="CAA7050548.1"/>
    <property type="molecule type" value="Genomic_DNA"/>
</dbReference>
<evidence type="ECO:0000313" key="3">
    <source>
        <dbReference type="Proteomes" id="UP000467841"/>
    </source>
</evidence>
<sequence>MIYSDLNRERTEPEAVWSYDDGKIAAATPDFSDGSSLVALESESQLNQTSKSWGGLSTKIEEVRVKEEEEPDDLGTRLEDQEEDEMCPKRKMR</sequence>
<protein>
    <submittedName>
        <fullName evidence="2">Uncharacterized protein</fullName>
    </submittedName>
</protein>
<feature type="region of interest" description="Disordered" evidence="1">
    <location>
        <begin position="65"/>
        <end position="93"/>
    </location>
</feature>
<proteinExistence type="predicted"/>
<dbReference type="AlphaFoldDB" id="A0A6D2K248"/>
<evidence type="ECO:0000313" key="2">
    <source>
        <dbReference type="EMBL" id="CAA7050548.1"/>
    </source>
</evidence>
<comment type="caution">
    <text evidence="2">The sequence shown here is derived from an EMBL/GenBank/DDBJ whole genome shotgun (WGS) entry which is preliminary data.</text>
</comment>
<name>A0A6D2K248_9BRAS</name>
<dbReference type="Proteomes" id="UP000467841">
    <property type="component" value="Unassembled WGS sequence"/>
</dbReference>
<keyword evidence="3" id="KW-1185">Reference proteome</keyword>
<reference evidence="2" key="1">
    <citation type="submission" date="2020-01" db="EMBL/GenBank/DDBJ databases">
        <authorList>
            <person name="Mishra B."/>
        </authorList>
    </citation>
    <scope>NUCLEOTIDE SEQUENCE [LARGE SCALE GENOMIC DNA]</scope>
</reference>
<organism evidence="2 3">
    <name type="scientific">Microthlaspi erraticum</name>
    <dbReference type="NCBI Taxonomy" id="1685480"/>
    <lineage>
        <taxon>Eukaryota</taxon>
        <taxon>Viridiplantae</taxon>
        <taxon>Streptophyta</taxon>
        <taxon>Embryophyta</taxon>
        <taxon>Tracheophyta</taxon>
        <taxon>Spermatophyta</taxon>
        <taxon>Magnoliopsida</taxon>
        <taxon>eudicotyledons</taxon>
        <taxon>Gunneridae</taxon>
        <taxon>Pentapetalae</taxon>
        <taxon>rosids</taxon>
        <taxon>malvids</taxon>
        <taxon>Brassicales</taxon>
        <taxon>Brassicaceae</taxon>
        <taxon>Coluteocarpeae</taxon>
        <taxon>Microthlaspi</taxon>
    </lineage>
</organism>
<evidence type="ECO:0000256" key="1">
    <source>
        <dbReference type="SAM" id="MobiDB-lite"/>
    </source>
</evidence>
<accession>A0A6D2K248</accession>